<dbReference type="Proteomes" id="UP001286376">
    <property type="component" value="Unassembled WGS sequence"/>
</dbReference>
<comment type="caution">
    <text evidence="1">The sequence shown here is derived from an EMBL/GenBank/DDBJ whole genome shotgun (WGS) entry which is preliminary data.</text>
</comment>
<proteinExistence type="predicted"/>
<dbReference type="AlphaFoldDB" id="A0AAW9A763"/>
<name>A0AAW9A763_LIMRT</name>
<accession>A0AAW9A763</accession>
<dbReference type="RefSeq" id="WP_317849061.1">
    <property type="nucleotide sequence ID" value="NZ_JAOTNP010000086.1"/>
</dbReference>
<gene>
    <name evidence="1" type="ORF">NX099_10155</name>
</gene>
<dbReference type="EMBL" id="JAOTNP010000086">
    <property type="protein sequence ID" value="MDV8947720.1"/>
    <property type="molecule type" value="Genomic_DNA"/>
</dbReference>
<evidence type="ECO:0000313" key="1">
    <source>
        <dbReference type="EMBL" id="MDV8947720.1"/>
    </source>
</evidence>
<organism evidence="1 2">
    <name type="scientific">Limosilactobacillus reuteri</name>
    <name type="common">Lactobacillus reuteri</name>
    <dbReference type="NCBI Taxonomy" id="1598"/>
    <lineage>
        <taxon>Bacteria</taxon>
        <taxon>Bacillati</taxon>
        <taxon>Bacillota</taxon>
        <taxon>Bacilli</taxon>
        <taxon>Lactobacillales</taxon>
        <taxon>Lactobacillaceae</taxon>
        <taxon>Limosilactobacillus</taxon>
    </lineage>
</organism>
<sequence>MKNIMQFENGTTHVFTVDEMNELKKIIGSAEGNSEALQNLKLIFLEYLD</sequence>
<reference evidence="1 2" key="1">
    <citation type="journal article" date="2022" name="Front. Cell. Infect. Microbiol.">
        <title>The probiotic and immunomodulation effects of Limosilactobacillus reuteri RGW1 isolated from calf feces.</title>
        <authorList>
            <person name="Huang K."/>
            <person name="Shi W."/>
            <person name="Yang B."/>
            <person name="Wang J."/>
        </authorList>
    </citation>
    <scope>NUCLEOTIDE SEQUENCE [LARGE SCALE GENOMIC DNA]</scope>
    <source>
        <strain evidence="1 2">RGW1</strain>
    </source>
</reference>
<protein>
    <submittedName>
        <fullName evidence="1">Uncharacterized protein</fullName>
    </submittedName>
</protein>
<evidence type="ECO:0000313" key="2">
    <source>
        <dbReference type="Proteomes" id="UP001286376"/>
    </source>
</evidence>